<sequence>MNAPRATPGTSDVIPENRRISVRNITFWDKIRT</sequence>
<name>A0A173LFJ2_9ACTN</name>
<dbReference type="Proteomes" id="UP000186104">
    <property type="component" value="Chromosome"/>
</dbReference>
<dbReference type="KEGG" id="dtm:BJL86_0174"/>
<protein>
    <submittedName>
        <fullName evidence="1">Uncharacterized protein</fullName>
    </submittedName>
</protein>
<dbReference type="AlphaFoldDB" id="A0A173LFJ2"/>
<keyword evidence="2" id="KW-1185">Reference proteome</keyword>
<reference evidence="1 2" key="1">
    <citation type="submission" date="2016-06" db="EMBL/GenBank/DDBJ databases">
        <title>Complete genome sequence of a saline-alkali tolerant type strain Dietzia timorensis ID05-A0528T.</title>
        <authorList>
            <person name="Wu X."/>
        </authorList>
    </citation>
    <scope>NUCLEOTIDE SEQUENCE [LARGE SCALE GENOMIC DNA]</scope>
    <source>
        <strain evidence="1 2">ID05-A0528</strain>
    </source>
</reference>
<proteinExistence type="predicted"/>
<accession>A0A173LFJ2</accession>
<evidence type="ECO:0000313" key="1">
    <source>
        <dbReference type="EMBL" id="ANI90985.1"/>
    </source>
</evidence>
<evidence type="ECO:0000313" key="2">
    <source>
        <dbReference type="Proteomes" id="UP000186104"/>
    </source>
</evidence>
<dbReference type="STRING" id="499555.BJL86_0174"/>
<gene>
    <name evidence="1" type="ORF">BJL86_0174</name>
</gene>
<organism evidence="1 2">
    <name type="scientific">Dietzia timorensis</name>
    <dbReference type="NCBI Taxonomy" id="499555"/>
    <lineage>
        <taxon>Bacteria</taxon>
        <taxon>Bacillati</taxon>
        <taxon>Actinomycetota</taxon>
        <taxon>Actinomycetes</taxon>
        <taxon>Mycobacteriales</taxon>
        <taxon>Dietziaceae</taxon>
        <taxon>Dietzia</taxon>
    </lineage>
</organism>
<dbReference type="EMBL" id="CP015961">
    <property type="protein sequence ID" value="ANI90985.1"/>
    <property type="molecule type" value="Genomic_DNA"/>
</dbReference>